<proteinExistence type="predicted"/>
<dbReference type="PANTHER" id="PTHR46960:SF1">
    <property type="entry name" value="E3 UBIQUITIN-PROTEIN LIGASE KEG"/>
    <property type="match status" value="1"/>
</dbReference>
<dbReference type="GO" id="GO:0004842">
    <property type="term" value="F:ubiquitin-protein transferase activity"/>
    <property type="evidence" value="ECO:0007669"/>
    <property type="project" value="InterPro"/>
</dbReference>
<organism evidence="1 3">
    <name type="scientific">Brassica cretica</name>
    <name type="common">Mustard</name>
    <dbReference type="NCBI Taxonomy" id="69181"/>
    <lineage>
        <taxon>Eukaryota</taxon>
        <taxon>Viridiplantae</taxon>
        <taxon>Streptophyta</taxon>
        <taxon>Embryophyta</taxon>
        <taxon>Tracheophyta</taxon>
        <taxon>Spermatophyta</taxon>
        <taxon>Magnoliopsida</taxon>
        <taxon>eudicotyledons</taxon>
        <taxon>Gunneridae</taxon>
        <taxon>Pentapetalae</taxon>
        <taxon>rosids</taxon>
        <taxon>malvids</taxon>
        <taxon>Brassicales</taxon>
        <taxon>Brassicaceae</taxon>
        <taxon>Brassiceae</taxon>
        <taxon>Brassica</taxon>
    </lineage>
</organism>
<dbReference type="AlphaFoldDB" id="A0A8S9IBW3"/>
<comment type="caution">
    <text evidence="1">The sequence shown here is derived from an EMBL/GenBank/DDBJ whole genome shotgun (WGS) entry which is preliminary data.</text>
</comment>
<dbReference type="EMBL" id="QGKW02001911">
    <property type="protein sequence ID" value="KAF2566887.1"/>
    <property type="molecule type" value="Genomic_DNA"/>
</dbReference>
<name>A0A8S9IBW3_BRACR</name>
<dbReference type="GO" id="GO:0009738">
    <property type="term" value="P:abscisic acid-activated signaling pathway"/>
    <property type="evidence" value="ECO:0007669"/>
    <property type="project" value="InterPro"/>
</dbReference>
<dbReference type="EMBL" id="QGKY02000094">
    <property type="protein sequence ID" value="KAF2605092.1"/>
    <property type="molecule type" value="Genomic_DNA"/>
</dbReference>
<accession>A0A8S9IBW3</accession>
<dbReference type="InterPro" id="IPR044584">
    <property type="entry name" value="KEG"/>
</dbReference>
<dbReference type="GO" id="GO:0005769">
    <property type="term" value="C:early endosome"/>
    <property type="evidence" value="ECO:0007669"/>
    <property type="project" value="TreeGrafter"/>
</dbReference>
<evidence type="ECO:0000313" key="3">
    <source>
        <dbReference type="Proteomes" id="UP000712281"/>
    </source>
</evidence>
<dbReference type="GO" id="GO:0045324">
    <property type="term" value="P:late endosome to vacuole transport"/>
    <property type="evidence" value="ECO:0007669"/>
    <property type="project" value="TreeGrafter"/>
</dbReference>
<evidence type="ECO:0000313" key="2">
    <source>
        <dbReference type="EMBL" id="KAF2605092.1"/>
    </source>
</evidence>
<reference evidence="1" key="1">
    <citation type="submission" date="2019-12" db="EMBL/GenBank/DDBJ databases">
        <title>Genome sequencing and annotation of Brassica cretica.</title>
        <authorList>
            <person name="Studholme D.J."/>
            <person name="Sarris P.F."/>
        </authorList>
    </citation>
    <scope>NUCLEOTIDE SEQUENCE</scope>
    <source>
        <strain evidence="1">PFS-001/15</strain>
        <strain evidence="2">PFS-102/07</strain>
        <tissue evidence="1">Leaf</tissue>
    </source>
</reference>
<dbReference type="GO" id="GO:0006952">
    <property type="term" value="P:defense response"/>
    <property type="evidence" value="ECO:0007669"/>
    <property type="project" value="InterPro"/>
</dbReference>
<dbReference type="GO" id="GO:0005802">
    <property type="term" value="C:trans-Golgi network"/>
    <property type="evidence" value="ECO:0007669"/>
    <property type="project" value="TreeGrafter"/>
</dbReference>
<sequence>MAITLPRKDKSAEFIYHLSEADPCTPMGDNTWVKFKRGITTPLHGRLGAKPKSVGFVQTILEKGNMVVTFCSGEARVLASEVVKLIPLDLGQHVRLRKDVREPIT</sequence>
<evidence type="ECO:0000313" key="1">
    <source>
        <dbReference type="EMBL" id="KAF2566887.1"/>
    </source>
</evidence>
<gene>
    <name evidence="1" type="ORF">F2Q68_00027101</name>
    <name evidence="2" type="ORF">F2Q70_00027539</name>
</gene>
<dbReference type="Proteomes" id="UP000712281">
    <property type="component" value="Unassembled WGS sequence"/>
</dbReference>
<dbReference type="GO" id="GO:0009788">
    <property type="term" value="P:negative regulation of abscisic acid-activated signaling pathway"/>
    <property type="evidence" value="ECO:0007669"/>
    <property type="project" value="TreeGrafter"/>
</dbReference>
<dbReference type="PANTHER" id="PTHR46960">
    <property type="entry name" value="E3 UBIQUITIN-PROTEIN LIGASE KEG"/>
    <property type="match status" value="1"/>
</dbReference>
<protein>
    <submittedName>
        <fullName evidence="1">Uncharacterized protein</fullName>
    </submittedName>
</protein>
<dbReference type="GO" id="GO:0016567">
    <property type="term" value="P:protein ubiquitination"/>
    <property type="evidence" value="ECO:0007669"/>
    <property type="project" value="InterPro"/>
</dbReference>